<comment type="caution">
    <text evidence="6">The sequence shown here is derived from an EMBL/GenBank/DDBJ whole genome shotgun (WGS) entry which is preliminary data.</text>
</comment>
<evidence type="ECO:0000313" key="6">
    <source>
        <dbReference type="EMBL" id="OYD84875.1"/>
    </source>
</evidence>
<keyword evidence="4" id="KW-0175">Coiled coil</keyword>
<keyword evidence="1" id="KW-0805">Transcription regulation</keyword>
<evidence type="ECO:0000256" key="2">
    <source>
        <dbReference type="ARBA" id="ARBA00023125"/>
    </source>
</evidence>
<reference evidence="6 7" key="1">
    <citation type="submission" date="2017-07" db="EMBL/GenBank/DDBJ databases">
        <title>Whole genome sequence of Azospirillum brasilense 2A1, a potential biofertilizer strain.</title>
        <authorList>
            <person name="Fontana C.A."/>
            <person name="Toffoli L.M."/>
            <person name="Salazar S.M."/>
            <person name="Puglisi E."/>
            <person name="Pedraza R."/>
            <person name="Bassi D."/>
            <person name="Cocconcelli P.S."/>
        </authorList>
    </citation>
    <scope>NUCLEOTIDE SEQUENCE [LARGE SCALE GENOMIC DNA]</scope>
    <source>
        <strain evidence="6 7">2A1</strain>
        <plasmid evidence="6">unnamed</plasmid>
    </source>
</reference>
<keyword evidence="6" id="KW-0614">Plasmid</keyword>
<proteinExistence type="predicted"/>
<dbReference type="PANTHER" id="PTHR30204">
    <property type="entry name" value="REDOX-CYCLING DRUG-SENSING TRANSCRIPTIONAL ACTIVATOR SOXR"/>
    <property type="match status" value="1"/>
</dbReference>
<dbReference type="SUPFAM" id="SSF46955">
    <property type="entry name" value="Putative DNA-binding domain"/>
    <property type="match status" value="1"/>
</dbReference>
<dbReference type="Pfam" id="PF00376">
    <property type="entry name" value="MerR"/>
    <property type="match status" value="1"/>
</dbReference>
<evidence type="ECO:0000256" key="3">
    <source>
        <dbReference type="ARBA" id="ARBA00023163"/>
    </source>
</evidence>
<dbReference type="SMART" id="SM00422">
    <property type="entry name" value="HTH_MERR"/>
    <property type="match status" value="1"/>
</dbReference>
<dbReference type="Pfam" id="PF09278">
    <property type="entry name" value="MerR-DNA-bind"/>
    <property type="match status" value="1"/>
</dbReference>
<dbReference type="AlphaFoldDB" id="A0A235HI60"/>
<organism evidence="6 7">
    <name type="scientific">Azospirillum brasilense</name>
    <dbReference type="NCBI Taxonomy" id="192"/>
    <lineage>
        <taxon>Bacteria</taxon>
        <taxon>Pseudomonadati</taxon>
        <taxon>Pseudomonadota</taxon>
        <taxon>Alphaproteobacteria</taxon>
        <taxon>Rhodospirillales</taxon>
        <taxon>Azospirillaceae</taxon>
        <taxon>Azospirillum</taxon>
    </lineage>
</organism>
<dbReference type="PRINTS" id="PR00040">
    <property type="entry name" value="HTHMERR"/>
</dbReference>
<evidence type="ECO:0000259" key="5">
    <source>
        <dbReference type="PROSITE" id="PS50937"/>
    </source>
</evidence>
<dbReference type="EMBL" id="NOWT01000005">
    <property type="protein sequence ID" value="OYD84875.1"/>
    <property type="molecule type" value="Genomic_DNA"/>
</dbReference>
<feature type="coiled-coil region" evidence="4">
    <location>
        <begin position="89"/>
        <end position="116"/>
    </location>
</feature>
<dbReference type="Gene3D" id="1.10.1660.10">
    <property type="match status" value="1"/>
</dbReference>
<accession>A0A235HI60</accession>
<gene>
    <name evidence="6" type="ORF">CHT98_08200</name>
</gene>
<dbReference type="InterPro" id="IPR000551">
    <property type="entry name" value="MerR-type_HTH_dom"/>
</dbReference>
<sequence>MAKQELSIGALSKLTGTKVETIRFYEKIGILPAPARTAGNYRSYGHDHVRRLTFVRRVRDLGFPLETVRAMLDLADQPDRPCGEVDALVLEQLGEVERKIADLERLREELDRLAHQCRRGGRMAECRIIEALSPHHEDGRCCP</sequence>
<dbReference type="InterPro" id="IPR047057">
    <property type="entry name" value="MerR_fam"/>
</dbReference>
<dbReference type="PANTHER" id="PTHR30204:SF94">
    <property type="entry name" value="HEAVY METAL-DEPENDENT TRANSCRIPTIONAL REGULATOR HI_0293-RELATED"/>
    <property type="match status" value="1"/>
</dbReference>
<dbReference type="RefSeq" id="WP_094302752.1">
    <property type="nucleotide sequence ID" value="NZ_NOWT01000005.1"/>
</dbReference>
<dbReference type="InterPro" id="IPR015358">
    <property type="entry name" value="Tscrpt_reg_MerR_DNA-bd"/>
</dbReference>
<protein>
    <submittedName>
        <fullName evidence="6">Transcriptional regulator</fullName>
    </submittedName>
</protein>
<evidence type="ECO:0000256" key="1">
    <source>
        <dbReference type="ARBA" id="ARBA00023015"/>
    </source>
</evidence>
<dbReference type="InterPro" id="IPR009061">
    <property type="entry name" value="DNA-bd_dom_put_sf"/>
</dbReference>
<keyword evidence="2" id="KW-0238">DNA-binding</keyword>
<name>A0A235HI60_AZOBR</name>
<dbReference type="PROSITE" id="PS50937">
    <property type="entry name" value="HTH_MERR_2"/>
    <property type="match status" value="1"/>
</dbReference>
<keyword evidence="3" id="KW-0804">Transcription</keyword>
<dbReference type="Proteomes" id="UP000215367">
    <property type="component" value="Unassembled WGS sequence"/>
</dbReference>
<geneLocation type="plasmid" evidence="6">
    <name>unnamed</name>
</geneLocation>
<dbReference type="GO" id="GO:0003677">
    <property type="term" value="F:DNA binding"/>
    <property type="evidence" value="ECO:0007669"/>
    <property type="project" value="UniProtKB-KW"/>
</dbReference>
<dbReference type="CDD" id="cd04785">
    <property type="entry name" value="HTH_CadR-PbrR-like"/>
    <property type="match status" value="1"/>
</dbReference>
<feature type="domain" description="HTH merR-type" evidence="5">
    <location>
        <begin position="5"/>
        <end position="74"/>
    </location>
</feature>
<evidence type="ECO:0000313" key="7">
    <source>
        <dbReference type="Proteomes" id="UP000215367"/>
    </source>
</evidence>
<evidence type="ECO:0000256" key="4">
    <source>
        <dbReference type="SAM" id="Coils"/>
    </source>
</evidence>
<dbReference type="GO" id="GO:0003700">
    <property type="term" value="F:DNA-binding transcription factor activity"/>
    <property type="evidence" value="ECO:0007669"/>
    <property type="project" value="InterPro"/>
</dbReference>